<reference evidence="2 3" key="1">
    <citation type="submission" date="2019-12" db="EMBL/GenBank/DDBJ databases">
        <authorList>
            <person name="Li C."/>
            <person name="Zhao J."/>
        </authorList>
    </citation>
    <scope>NUCLEOTIDE SEQUENCE [LARGE SCALE GENOMIC DNA]</scope>
    <source>
        <strain evidence="2 3">NEAU-DD11</strain>
    </source>
</reference>
<evidence type="ECO:0000259" key="1">
    <source>
        <dbReference type="Pfam" id="PF12680"/>
    </source>
</evidence>
<evidence type="ECO:0000313" key="2">
    <source>
        <dbReference type="EMBL" id="MVW63692.1"/>
    </source>
</evidence>
<evidence type="ECO:0000313" key="3">
    <source>
        <dbReference type="Proteomes" id="UP000443353"/>
    </source>
</evidence>
<dbReference type="AlphaFoldDB" id="A0A7X3KAJ0"/>
<feature type="domain" description="SnoaL-like" evidence="1">
    <location>
        <begin position="14"/>
        <end position="125"/>
    </location>
</feature>
<proteinExistence type="predicted"/>
<dbReference type="Proteomes" id="UP000443353">
    <property type="component" value="Unassembled WGS sequence"/>
</dbReference>
<name>A0A7X3KAJ0_9BURK</name>
<dbReference type="RefSeq" id="WP_056133226.1">
    <property type="nucleotide sequence ID" value="NZ_CP168562.1"/>
</dbReference>
<protein>
    <submittedName>
        <fullName evidence="2">Nuclear transport factor 2 family protein</fullName>
    </submittedName>
</protein>
<dbReference type="EMBL" id="WSES01000009">
    <property type="protein sequence ID" value="MVW63692.1"/>
    <property type="molecule type" value="Genomic_DNA"/>
</dbReference>
<keyword evidence="3" id="KW-1185">Reference proteome</keyword>
<organism evidence="2 3">
    <name type="scientific">Massilia cellulosiltytica</name>
    <dbReference type="NCBI Taxonomy" id="2683234"/>
    <lineage>
        <taxon>Bacteria</taxon>
        <taxon>Pseudomonadati</taxon>
        <taxon>Pseudomonadota</taxon>
        <taxon>Betaproteobacteria</taxon>
        <taxon>Burkholderiales</taxon>
        <taxon>Oxalobacteraceae</taxon>
        <taxon>Telluria group</taxon>
        <taxon>Massilia</taxon>
    </lineage>
</organism>
<dbReference type="SUPFAM" id="SSF54427">
    <property type="entry name" value="NTF2-like"/>
    <property type="match status" value="1"/>
</dbReference>
<comment type="caution">
    <text evidence="2">The sequence shown here is derived from an EMBL/GenBank/DDBJ whole genome shotgun (WGS) entry which is preliminary data.</text>
</comment>
<dbReference type="Gene3D" id="3.10.450.50">
    <property type="match status" value="1"/>
</dbReference>
<accession>A0A7X3KAJ0</accession>
<gene>
    <name evidence="2" type="ORF">GPY61_27570</name>
</gene>
<sequence>MSHACIAPAALALIERYVAAYNAFDVDGMLDTLSPDVRFENWSGGHLTAASDGRDAFRILAEQARTMFAEREQRVTALAPRGDTLVAAIAWRGQLAIDVPGGPPAGTRLAVRGESEFVVRDGQLALVVDRS</sequence>
<dbReference type="Pfam" id="PF12680">
    <property type="entry name" value="SnoaL_2"/>
    <property type="match status" value="1"/>
</dbReference>
<dbReference type="InterPro" id="IPR037401">
    <property type="entry name" value="SnoaL-like"/>
</dbReference>
<dbReference type="InterPro" id="IPR032710">
    <property type="entry name" value="NTF2-like_dom_sf"/>
</dbReference>